<evidence type="ECO:0000313" key="8">
    <source>
        <dbReference type="EMBL" id="MDM7857963.1"/>
    </source>
</evidence>
<dbReference type="PROSITE" id="PS01295">
    <property type="entry name" value="ISPD"/>
    <property type="match status" value="1"/>
</dbReference>
<gene>
    <name evidence="7 8" type="primary">ispD</name>
    <name evidence="8" type="ORF">QEZ41_06685</name>
</gene>
<dbReference type="PANTHER" id="PTHR32125:SF4">
    <property type="entry name" value="2-C-METHYL-D-ERYTHRITOL 4-PHOSPHATE CYTIDYLYLTRANSFERASE, CHLOROPLASTIC"/>
    <property type="match status" value="1"/>
</dbReference>
<dbReference type="GO" id="GO:0050518">
    <property type="term" value="F:2-C-methyl-D-erythritol 4-phosphate cytidylyltransferase activity"/>
    <property type="evidence" value="ECO:0007669"/>
    <property type="project" value="UniProtKB-EC"/>
</dbReference>
<reference evidence="8 9" key="1">
    <citation type="submission" date="2023-06" db="EMBL/GenBank/DDBJ databases">
        <title>Thiopseudomonas sp. CY1220 draft genome sequence.</title>
        <authorList>
            <person name="Zhao G."/>
            <person name="An M."/>
        </authorList>
    </citation>
    <scope>NUCLEOTIDE SEQUENCE [LARGE SCALE GENOMIC DNA]</scope>
    <source>
        <strain evidence="8 9">CY1220</strain>
    </source>
</reference>
<dbReference type="InterPro" id="IPR029044">
    <property type="entry name" value="Nucleotide-diphossugar_trans"/>
</dbReference>
<evidence type="ECO:0000256" key="3">
    <source>
        <dbReference type="ARBA" id="ARBA00009789"/>
    </source>
</evidence>
<dbReference type="SUPFAM" id="SSF53448">
    <property type="entry name" value="Nucleotide-diphospho-sugar transferases"/>
    <property type="match status" value="1"/>
</dbReference>
<evidence type="ECO:0000313" key="9">
    <source>
        <dbReference type="Proteomes" id="UP001241056"/>
    </source>
</evidence>
<dbReference type="PANTHER" id="PTHR32125">
    <property type="entry name" value="2-C-METHYL-D-ERYTHRITOL 4-PHOSPHATE CYTIDYLYLTRANSFERASE, CHLOROPLASTIC"/>
    <property type="match status" value="1"/>
</dbReference>
<comment type="catalytic activity">
    <reaction evidence="1 7">
        <text>2-C-methyl-D-erythritol 4-phosphate + CTP + H(+) = 4-CDP-2-C-methyl-D-erythritol + diphosphate</text>
        <dbReference type="Rhea" id="RHEA:13429"/>
        <dbReference type="ChEBI" id="CHEBI:15378"/>
        <dbReference type="ChEBI" id="CHEBI:33019"/>
        <dbReference type="ChEBI" id="CHEBI:37563"/>
        <dbReference type="ChEBI" id="CHEBI:57823"/>
        <dbReference type="ChEBI" id="CHEBI:58262"/>
        <dbReference type="EC" id="2.7.7.60"/>
    </reaction>
</comment>
<evidence type="ECO:0000256" key="4">
    <source>
        <dbReference type="ARBA" id="ARBA00022679"/>
    </source>
</evidence>
<dbReference type="InterPro" id="IPR050088">
    <property type="entry name" value="IspD/TarI_cytidylyltransf_bact"/>
</dbReference>
<proteinExistence type="inferred from homology"/>
<keyword evidence="6 7" id="KW-0414">Isoprene biosynthesis</keyword>
<feature type="site" description="Positions MEP for the nucleophilic attack" evidence="7">
    <location>
        <position position="212"/>
    </location>
</feature>
<organism evidence="8 9">
    <name type="scientific">Thiopseudomonas acetoxidans</name>
    <dbReference type="NCBI Taxonomy" id="3041622"/>
    <lineage>
        <taxon>Bacteria</taxon>
        <taxon>Pseudomonadati</taxon>
        <taxon>Pseudomonadota</taxon>
        <taxon>Gammaproteobacteria</taxon>
        <taxon>Pseudomonadales</taxon>
        <taxon>Pseudomonadaceae</taxon>
        <taxon>Thiopseudomonas</taxon>
    </lineage>
</organism>
<dbReference type="RefSeq" id="WP_289410618.1">
    <property type="nucleotide sequence ID" value="NZ_JAUCDY010000006.1"/>
</dbReference>
<comment type="function">
    <text evidence="7">Catalyzes the formation of 4-diphosphocytidyl-2-C-methyl-D-erythritol from CTP and 2-C-methyl-D-erythritol 4-phosphate (MEP).</text>
</comment>
<dbReference type="Pfam" id="PF01128">
    <property type="entry name" value="IspD"/>
    <property type="match status" value="1"/>
</dbReference>
<dbReference type="CDD" id="cd02516">
    <property type="entry name" value="CDP-ME_synthetase"/>
    <property type="match status" value="1"/>
</dbReference>
<dbReference type="EMBL" id="JAUCDY010000006">
    <property type="protein sequence ID" value="MDM7857963.1"/>
    <property type="molecule type" value="Genomic_DNA"/>
</dbReference>
<evidence type="ECO:0000256" key="6">
    <source>
        <dbReference type="ARBA" id="ARBA00023229"/>
    </source>
</evidence>
<accession>A0ABT7SP45</accession>
<comment type="similarity">
    <text evidence="3 7">Belongs to the IspD/TarI cytidylyltransferase family. IspD subfamily.</text>
</comment>
<feature type="site" description="Transition state stabilizer" evidence="7">
    <location>
        <position position="22"/>
    </location>
</feature>
<evidence type="ECO:0000256" key="5">
    <source>
        <dbReference type="ARBA" id="ARBA00022695"/>
    </source>
</evidence>
<comment type="pathway">
    <text evidence="2 7">Isoprenoid biosynthesis; isopentenyl diphosphate biosynthesis via DXP pathway; isopentenyl diphosphate from 1-deoxy-D-xylulose 5-phosphate: step 2/6.</text>
</comment>
<keyword evidence="4 7" id="KW-0808">Transferase</keyword>
<dbReference type="EC" id="2.7.7.60" evidence="7"/>
<feature type="site" description="Positions MEP for the nucleophilic attack" evidence="7">
    <location>
        <position position="156"/>
    </location>
</feature>
<dbReference type="InterPro" id="IPR001228">
    <property type="entry name" value="IspD"/>
</dbReference>
<keyword evidence="9" id="KW-1185">Reference proteome</keyword>
<dbReference type="HAMAP" id="MF_00108">
    <property type="entry name" value="IspD"/>
    <property type="match status" value="1"/>
</dbReference>
<protein>
    <recommendedName>
        <fullName evidence="7">2-C-methyl-D-erythritol 4-phosphate cytidylyltransferase</fullName>
        <ecNumber evidence="7">2.7.7.60</ecNumber>
    </recommendedName>
    <alternativeName>
        <fullName evidence="7">4-diphosphocytidyl-2C-methyl-D-erythritol synthase</fullName>
    </alternativeName>
    <alternativeName>
        <fullName evidence="7">MEP cytidylyltransferase</fullName>
        <shortName evidence="7">MCT</shortName>
    </alternativeName>
</protein>
<feature type="site" description="Transition state stabilizer" evidence="7">
    <location>
        <position position="15"/>
    </location>
</feature>
<evidence type="ECO:0000256" key="2">
    <source>
        <dbReference type="ARBA" id="ARBA00004787"/>
    </source>
</evidence>
<dbReference type="InterPro" id="IPR034683">
    <property type="entry name" value="IspD/TarI"/>
</dbReference>
<evidence type="ECO:0000256" key="1">
    <source>
        <dbReference type="ARBA" id="ARBA00001282"/>
    </source>
</evidence>
<dbReference type="Proteomes" id="UP001241056">
    <property type="component" value="Unassembled WGS sequence"/>
</dbReference>
<dbReference type="NCBIfam" id="TIGR00453">
    <property type="entry name" value="ispD"/>
    <property type="match status" value="1"/>
</dbReference>
<name>A0ABT7SP45_9GAMM</name>
<comment type="caution">
    <text evidence="8">The sequence shown here is derived from an EMBL/GenBank/DDBJ whole genome shotgun (WGS) entry which is preliminary data.</text>
</comment>
<sequence length="238" mass="26158">MKFWLVIPAAGIGSRMASDRPKQYLQVAGKTILEHTLDIFLPHPQLQGAAVAVAEHDSYWPDLPLVQHPLVRQVVGGQERADSVLNALRVLPNLGAQPCDWVLVHDAARPMLQRTDLDRLLSTLKYDAVGGLLAYPARDTLKLADAQQRSQQTLQREHIWHALTPQMFPLQLLSDALEQALAAGVAITDEASAVEWAGFKPRLVVGRSDNLKITYPEDLQLLAAVHEPTGLVDGVIDV</sequence>
<evidence type="ECO:0000256" key="7">
    <source>
        <dbReference type="HAMAP-Rule" id="MF_00108"/>
    </source>
</evidence>
<keyword evidence="5 7" id="KW-0548">Nucleotidyltransferase</keyword>
<dbReference type="InterPro" id="IPR018294">
    <property type="entry name" value="ISPD_synthase_CS"/>
</dbReference>
<dbReference type="Gene3D" id="3.90.550.10">
    <property type="entry name" value="Spore Coat Polysaccharide Biosynthesis Protein SpsA, Chain A"/>
    <property type="match status" value="1"/>
</dbReference>